<reference evidence="3" key="1">
    <citation type="submission" date="2021-05" db="EMBL/GenBank/DDBJ databases">
        <authorList>
            <person name="Sun Q."/>
            <person name="Inoue M."/>
        </authorList>
    </citation>
    <scope>NUCLEOTIDE SEQUENCE</scope>
    <source>
        <strain evidence="3">VKM B-3255</strain>
    </source>
</reference>
<dbReference type="InterPro" id="IPR003646">
    <property type="entry name" value="SH3-like_bac-type"/>
</dbReference>
<evidence type="ECO:0000259" key="2">
    <source>
        <dbReference type="SMART" id="SM00287"/>
    </source>
</evidence>
<proteinExistence type="predicted"/>
<comment type="caution">
    <text evidence="3">The sequence shown here is derived from an EMBL/GenBank/DDBJ whole genome shotgun (WGS) entry which is preliminary data.</text>
</comment>
<feature type="domain" description="SH3b" evidence="2">
    <location>
        <begin position="23"/>
        <end position="80"/>
    </location>
</feature>
<gene>
    <name evidence="3" type="ORF">KIP89_01460</name>
</gene>
<keyword evidence="4" id="KW-1185">Reference proteome</keyword>
<dbReference type="Proteomes" id="UP001166585">
    <property type="component" value="Unassembled WGS sequence"/>
</dbReference>
<protein>
    <submittedName>
        <fullName evidence="3">SH3 domain-containing protein</fullName>
    </submittedName>
</protein>
<sequence>MRFTKSLMVAASLLIAGTVAAAARPAVVTNDLNVRSGPGTRYAVVGSLPAGVQVNVGSCGGGWCRAGGGFVSANYLSFGGRGPARVVVQPNYYDNDVALGVGAFALGAVVGSAWGPGYGYGYGPGYWGGPRYGYGPRYYGPRRGYWGGGRGWRGGPGWRGGRPAYWRGGGGWRGGPPAWRRGGPVFR</sequence>
<evidence type="ECO:0000313" key="4">
    <source>
        <dbReference type="Proteomes" id="UP001166585"/>
    </source>
</evidence>
<dbReference type="Pfam" id="PF08239">
    <property type="entry name" value="SH3_3"/>
    <property type="match status" value="1"/>
</dbReference>
<dbReference type="Gene3D" id="2.30.30.40">
    <property type="entry name" value="SH3 Domains"/>
    <property type="match status" value="1"/>
</dbReference>
<dbReference type="RefSeq" id="WP_213753623.1">
    <property type="nucleotide sequence ID" value="NZ_JAHCQH010000004.1"/>
</dbReference>
<name>A0ABS5R4D0_9HYPH</name>
<feature type="chain" id="PRO_5046622056" evidence="1">
    <location>
        <begin position="22"/>
        <end position="187"/>
    </location>
</feature>
<feature type="signal peptide" evidence="1">
    <location>
        <begin position="1"/>
        <end position="21"/>
    </location>
</feature>
<organism evidence="3 4">
    <name type="scientific">Ancylobacter radicis</name>
    <dbReference type="NCBI Taxonomy" id="2836179"/>
    <lineage>
        <taxon>Bacteria</taxon>
        <taxon>Pseudomonadati</taxon>
        <taxon>Pseudomonadota</taxon>
        <taxon>Alphaproteobacteria</taxon>
        <taxon>Hyphomicrobiales</taxon>
        <taxon>Xanthobacteraceae</taxon>
        <taxon>Ancylobacter</taxon>
    </lineage>
</organism>
<keyword evidence="1" id="KW-0732">Signal</keyword>
<evidence type="ECO:0000256" key="1">
    <source>
        <dbReference type="SAM" id="SignalP"/>
    </source>
</evidence>
<evidence type="ECO:0000313" key="3">
    <source>
        <dbReference type="EMBL" id="MBS9475771.1"/>
    </source>
</evidence>
<accession>A0ABS5R4D0</accession>
<dbReference type="SMART" id="SM00287">
    <property type="entry name" value="SH3b"/>
    <property type="match status" value="1"/>
</dbReference>
<dbReference type="EMBL" id="JAHCQH010000004">
    <property type="protein sequence ID" value="MBS9475771.1"/>
    <property type="molecule type" value="Genomic_DNA"/>
</dbReference>